<name>A0A1X0BNS3_MYCCF</name>
<evidence type="ECO:0000313" key="2">
    <source>
        <dbReference type="EMBL" id="BBY44651.1"/>
    </source>
</evidence>
<dbReference type="Gene3D" id="1.20.120.450">
    <property type="entry name" value="dinb family like domain"/>
    <property type="match status" value="1"/>
</dbReference>
<gene>
    <name evidence="2" type="ORF">MCEL_29460</name>
</gene>
<dbReference type="SUPFAM" id="SSF109854">
    <property type="entry name" value="DinB/YfiT-like putative metalloenzymes"/>
    <property type="match status" value="1"/>
</dbReference>
<dbReference type="Proteomes" id="UP000466431">
    <property type="component" value="Chromosome"/>
</dbReference>
<dbReference type="NCBIfam" id="TIGR03083">
    <property type="entry name" value="maleylpyruvate isomerase family mycothiol-dependent enzyme"/>
    <property type="match status" value="1"/>
</dbReference>
<keyword evidence="3" id="KW-1185">Reference proteome</keyword>
<protein>
    <submittedName>
        <fullName evidence="2">TIGR03086 family protein</fullName>
    </submittedName>
</protein>
<dbReference type="InterPro" id="IPR017520">
    <property type="entry name" value="CHP03086"/>
</dbReference>
<dbReference type="GO" id="GO:0046872">
    <property type="term" value="F:metal ion binding"/>
    <property type="evidence" value="ECO:0007669"/>
    <property type="project" value="InterPro"/>
</dbReference>
<dbReference type="Pfam" id="PF11716">
    <property type="entry name" value="MDMPI_N"/>
    <property type="match status" value="1"/>
</dbReference>
<dbReference type="NCBIfam" id="TIGR03086">
    <property type="entry name" value="TIGR03086 family metal-binding protein"/>
    <property type="match status" value="1"/>
</dbReference>
<dbReference type="STRING" id="1249101.BST21_19185"/>
<sequence length="211" mass="22223">MHTNYDLRPLHRLAVTVSVDIVADVTRADLASPTPCAGWDLRDLLTHMTVQHNGFAAAARGSGADLAVWDPATVADAVRADPAGAYAAAAADVLEAFSAGGVPDATFALPEFGQDAAIPAWMAIAFHFVDYVMHGWDVARSVGVPFVLPAEVIEAVVPLALAVPDGDIREVDNSPFAHAVTGEEGASDLDRVLRHLGRSPDWRPEGVTVGR</sequence>
<reference evidence="2 3" key="1">
    <citation type="journal article" date="2019" name="Emerg. Microbes Infect.">
        <title>Comprehensive subspecies identification of 175 nontuberculous mycobacteria species based on 7547 genomic profiles.</title>
        <authorList>
            <person name="Matsumoto Y."/>
            <person name="Kinjo T."/>
            <person name="Motooka D."/>
            <person name="Nabeya D."/>
            <person name="Jung N."/>
            <person name="Uechi K."/>
            <person name="Horii T."/>
            <person name="Iida T."/>
            <person name="Fujita J."/>
            <person name="Nakamura S."/>
        </authorList>
    </citation>
    <scope>NUCLEOTIDE SEQUENCE [LARGE SCALE GENOMIC DNA]</scope>
    <source>
        <strain evidence="2 3">JCM 18439</strain>
    </source>
</reference>
<accession>A0A1X0BNS3</accession>
<dbReference type="InterPro" id="IPR024344">
    <property type="entry name" value="MDMPI_metal-binding"/>
</dbReference>
<dbReference type="KEGG" id="mcee:MCEL_29460"/>
<dbReference type="InterPro" id="IPR034660">
    <property type="entry name" value="DinB/YfiT-like"/>
</dbReference>
<dbReference type="InterPro" id="IPR017517">
    <property type="entry name" value="Maleyloyr_isom"/>
</dbReference>
<organism evidence="2 3">
    <name type="scientific">Mycolicibacterium celeriflavum</name>
    <name type="common">Mycobacterium celeriflavum</name>
    <dbReference type="NCBI Taxonomy" id="1249101"/>
    <lineage>
        <taxon>Bacteria</taxon>
        <taxon>Bacillati</taxon>
        <taxon>Actinomycetota</taxon>
        <taxon>Actinomycetes</taxon>
        <taxon>Mycobacteriales</taxon>
        <taxon>Mycobacteriaceae</taxon>
        <taxon>Mycolicibacterium</taxon>
    </lineage>
</organism>
<proteinExistence type="predicted"/>
<evidence type="ECO:0000259" key="1">
    <source>
        <dbReference type="Pfam" id="PF11716"/>
    </source>
</evidence>
<evidence type="ECO:0000313" key="3">
    <source>
        <dbReference type="Proteomes" id="UP000466431"/>
    </source>
</evidence>
<feature type="domain" description="Mycothiol-dependent maleylpyruvate isomerase metal-binding" evidence="1">
    <location>
        <begin position="15"/>
        <end position="139"/>
    </location>
</feature>
<dbReference type="RefSeq" id="WP_083005858.1">
    <property type="nucleotide sequence ID" value="NZ_AP022591.1"/>
</dbReference>
<dbReference type="EMBL" id="AP022591">
    <property type="protein sequence ID" value="BBY44651.1"/>
    <property type="molecule type" value="Genomic_DNA"/>
</dbReference>
<dbReference type="AlphaFoldDB" id="A0A1X0BNS3"/>
<dbReference type="OrthoDB" id="5185819at2"/>